<name>A0A0G1EIC2_9BACT</name>
<organism evidence="2 3">
    <name type="scientific">Candidatus Wolfebacteria bacterium GW2011_GWC1_43_10</name>
    <dbReference type="NCBI Taxonomy" id="1619011"/>
    <lineage>
        <taxon>Bacteria</taxon>
        <taxon>Candidatus Wolfeibacteriota</taxon>
    </lineage>
</organism>
<proteinExistence type="predicted"/>
<reference evidence="2 3" key="1">
    <citation type="journal article" date="2015" name="Nature">
        <title>rRNA introns, odd ribosomes, and small enigmatic genomes across a large radiation of phyla.</title>
        <authorList>
            <person name="Brown C.T."/>
            <person name="Hug L.A."/>
            <person name="Thomas B.C."/>
            <person name="Sharon I."/>
            <person name="Castelle C.J."/>
            <person name="Singh A."/>
            <person name="Wilkins M.J."/>
            <person name="Williams K.H."/>
            <person name="Banfield J.F."/>
        </authorList>
    </citation>
    <scope>NUCLEOTIDE SEQUENCE [LARGE SCALE GENOMIC DNA]</scope>
</reference>
<gene>
    <name evidence="2" type="ORF">UV58_C0005G0025</name>
</gene>
<protein>
    <submittedName>
        <fullName evidence="2">Uncharacterized protein</fullName>
    </submittedName>
</protein>
<sequence length="41" mass="4772">MVSKGYFKVNCFSAMIIQLSVIRYWSSVILYDLFLIGKSYS</sequence>
<evidence type="ECO:0000256" key="1">
    <source>
        <dbReference type="SAM" id="Phobius"/>
    </source>
</evidence>
<accession>A0A0G1EIC2</accession>
<feature type="transmembrane region" description="Helical" evidence="1">
    <location>
        <begin position="12"/>
        <end position="36"/>
    </location>
</feature>
<keyword evidence="1" id="KW-1133">Transmembrane helix</keyword>
<evidence type="ECO:0000313" key="3">
    <source>
        <dbReference type="Proteomes" id="UP000034810"/>
    </source>
</evidence>
<keyword evidence="1" id="KW-0812">Transmembrane</keyword>
<dbReference type="EMBL" id="LCFA01000005">
    <property type="protein sequence ID" value="KKS82771.1"/>
    <property type="molecule type" value="Genomic_DNA"/>
</dbReference>
<dbReference type="Proteomes" id="UP000034810">
    <property type="component" value="Unassembled WGS sequence"/>
</dbReference>
<keyword evidence="1" id="KW-0472">Membrane</keyword>
<comment type="caution">
    <text evidence="2">The sequence shown here is derived from an EMBL/GenBank/DDBJ whole genome shotgun (WGS) entry which is preliminary data.</text>
</comment>
<dbReference type="AlphaFoldDB" id="A0A0G1EIC2"/>
<evidence type="ECO:0000313" key="2">
    <source>
        <dbReference type="EMBL" id="KKS82771.1"/>
    </source>
</evidence>